<gene>
    <name evidence="3" type="ORF">DQG23_04550</name>
</gene>
<dbReference type="Proteomes" id="UP000250369">
    <property type="component" value="Unassembled WGS sequence"/>
</dbReference>
<protein>
    <submittedName>
        <fullName evidence="3">XRE family transcriptional regulator</fullName>
    </submittedName>
</protein>
<sequence>MIRKRLKEIREEKKKSFKQVAEAVGVSKPYYWQIENGKRGLSYELAVKIASYFESKPDQIFLPEELTKCLQGEQAV</sequence>
<evidence type="ECO:0000259" key="2">
    <source>
        <dbReference type="PROSITE" id="PS50943"/>
    </source>
</evidence>
<dbReference type="GO" id="GO:0003677">
    <property type="term" value="F:DNA binding"/>
    <property type="evidence" value="ECO:0007669"/>
    <property type="project" value="UniProtKB-KW"/>
</dbReference>
<dbReference type="EMBL" id="QMFB01000002">
    <property type="protein sequence ID" value="RAV22227.1"/>
    <property type="molecule type" value="Genomic_DNA"/>
</dbReference>
<dbReference type="InterPro" id="IPR001387">
    <property type="entry name" value="Cro/C1-type_HTH"/>
</dbReference>
<dbReference type="RefSeq" id="WP_113029634.1">
    <property type="nucleotide sequence ID" value="NZ_QMFB01000002.1"/>
</dbReference>
<keyword evidence="4" id="KW-1185">Reference proteome</keyword>
<comment type="caution">
    <text evidence="3">The sequence shown here is derived from an EMBL/GenBank/DDBJ whole genome shotgun (WGS) entry which is preliminary data.</text>
</comment>
<dbReference type="Pfam" id="PF01381">
    <property type="entry name" value="HTH_3"/>
    <property type="match status" value="1"/>
</dbReference>
<keyword evidence="1" id="KW-0238">DNA-binding</keyword>
<evidence type="ECO:0000313" key="4">
    <source>
        <dbReference type="Proteomes" id="UP000250369"/>
    </source>
</evidence>
<dbReference type="PROSITE" id="PS50943">
    <property type="entry name" value="HTH_CROC1"/>
    <property type="match status" value="1"/>
</dbReference>
<feature type="domain" description="HTH cro/C1-type" evidence="2">
    <location>
        <begin position="6"/>
        <end position="60"/>
    </location>
</feature>
<dbReference type="PANTHER" id="PTHR46558:SF4">
    <property type="entry name" value="DNA-BIDING PHAGE PROTEIN"/>
    <property type="match status" value="1"/>
</dbReference>
<dbReference type="Gene3D" id="1.10.260.40">
    <property type="entry name" value="lambda repressor-like DNA-binding domains"/>
    <property type="match status" value="1"/>
</dbReference>
<evidence type="ECO:0000313" key="3">
    <source>
        <dbReference type="EMBL" id="RAV22227.1"/>
    </source>
</evidence>
<accession>A0A329MWL7</accession>
<dbReference type="OrthoDB" id="9808239at2"/>
<dbReference type="AlphaFoldDB" id="A0A329MWL7"/>
<dbReference type="SUPFAM" id="SSF47413">
    <property type="entry name" value="lambda repressor-like DNA-binding domains"/>
    <property type="match status" value="1"/>
</dbReference>
<reference evidence="3 4" key="1">
    <citation type="journal article" date="2009" name="Int. J. Syst. Evol. Microbiol.">
        <title>Paenibacillus contaminans sp. nov., isolated from a contaminated laboratory plate.</title>
        <authorList>
            <person name="Chou J.H."/>
            <person name="Lee J.H."/>
            <person name="Lin M.C."/>
            <person name="Chang P.S."/>
            <person name="Arun A.B."/>
            <person name="Young C.C."/>
            <person name="Chen W.M."/>
        </authorList>
    </citation>
    <scope>NUCLEOTIDE SEQUENCE [LARGE SCALE GENOMIC DNA]</scope>
    <source>
        <strain evidence="3 4">CKOBP-6</strain>
    </source>
</reference>
<dbReference type="SMART" id="SM00530">
    <property type="entry name" value="HTH_XRE"/>
    <property type="match status" value="1"/>
</dbReference>
<proteinExistence type="predicted"/>
<organism evidence="3 4">
    <name type="scientific">Paenibacillus contaminans</name>
    <dbReference type="NCBI Taxonomy" id="450362"/>
    <lineage>
        <taxon>Bacteria</taxon>
        <taxon>Bacillati</taxon>
        <taxon>Bacillota</taxon>
        <taxon>Bacilli</taxon>
        <taxon>Bacillales</taxon>
        <taxon>Paenibacillaceae</taxon>
        <taxon>Paenibacillus</taxon>
    </lineage>
</organism>
<dbReference type="PANTHER" id="PTHR46558">
    <property type="entry name" value="TRACRIPTIONAL REGULATORY PROTEIN-RELATED-RELATED"/>
    <property type="match status" value="1"/>
</dbReference>
<name>A0A329MWL7_9BACL</name>
<evidence type="ECO:0000256" key="1">
    <source>
        <dbReference type="ARBA" id="ARBA00023125"/>
    </source>
</evidence>
<dbReference type="CDD" id="cd00093">
    <property type="entry name" value="HTH_XRE"/>
    <property type="match status" value="1"/>
</dbReference>
<dbReference type="InterPro" id="IPR010982">
    <property type="entry name" value="Lambda_DNA-bd_dom_sf"/>
</dbReference>